<comment type="caution">
    <text evidence="2">The sequence shown here is derived from an EMBL/GenBank/DDBJ whole genome shotgun (WGS) entry which is preliminary data.</text>
</comment>
<organism evidence="2 3">
    <name type="scientific">Chryseotalea sanaruensis</name>
    <dbReference type="NCBI Taxonomy" id="2482724"/>
    <lineage>
        <taxon>Bacteria</taxon>
        <taxon>Pseudomonadati</taxon>
        <taxon>Bacteroidota</taxon>
        <taxon>Cytophagia</taxon>
        <taxon>Cytophagales</taxon>
        <taxon>Chryseotaleaceae</taxon>
        <taxon>Chryseotalea</taxon>
    </lineage>
</organism>
<dbReference type="SUPFAM" id="SSF56300">
    <property type="entry name" value="Metallo-dependent phosphatases"/>
    <property type="match status" value="1"/>
</dbReference>
<dbReference type="OrthoDB" id="332939at2"/>
<gene>
    <name evidence="2" type="ORF">SanaruYs_05580</name>
</gene>
<dbReference type="InterPro" id="IPR004843">
    <property type="entry name" value="Calcineurin-like_PHP"/>
</dbReference>
<proteinExistence type="predicted"/>
<dbReference type="Pfam" id="PF00149">
    <property type="entry name" value="Metallophos"/>
    <property type="match status" value="1"/>
</dbReference>
<dbReference type="PANTHER" id="PTHR12905:SF0">
    <property type="entry name" value="CALCINEURIN-LIKE PHOSPHOESTERASE DOMAIN-CONTAINING PROTEIN"/>
    <property type="match status" value="1"/>
</dbReference>
<name>A0A401U5Z9_9BACT</name>
<reference evidence="2 3" key="1">
    <citation type="submission" date="2018-11" db="EMBL/GenBank/DDBJ databases">
        <title>Chryseotalea sanarue gen. nov., sp., nov., a member of the family Cytophagaceae, isolated from a brackish lake in Hamamatsu Japan.</title>
        <authorList>
            <person name="Maejima Y."/>
            <person name="Iino T."/>
            <person name="Muraguchi Y."/>
            <person name="Fukuda K."/>
            <person name="Ohkuma M."/>
            <person name="Moriuchi R."/>
            <person name="Dohra H."/>
            <person name="Kimbara K."/>
            <person name="Shintani M."/>
        </authorList>
    </citation>
    <scope>NUCLEOTIDE SEQUENCE [LARGE SCALE GENOMIC DNA]</scope>
    <source>
        <strain evidence="2 3">Ys</strain>
    </source>
</reference>
<dbReference type="PANTHER" id="PTHR12905">
    <property type="entry name" value="METALLOPHOSPHOESTERASE"/>
    <property type="match status" value="1"/>
</dbReference>
<dbReference type="EMBL" id="BHXQ01000001">
    <property type="protein sequence ID" value="GCC50343.1"/>
    <property type="molecule type" value="Genomic_DNA"/>
</dbReference>
<dbReference type="CDD" id="cd07379">
    <property type="entry name" value="MPP_239FB"/>
    <property type="match status" value="1"/>
</dbReference>
<evidence type="ECO:0000259" key="1">
    <source>
        <dbReference type="Pfam" id="PF00149"/>
    </source>
</evidence>
<accession>A0A401U5Z9</accession>
<evidence type="ECO:0000313" key="3">
    <source>
        <dbReference type="Proteomes" id="UP000288227"/>
    </source>
</evidence>
<dbReference type="InterPro" id="IPR029052">
    <property type="entry name" value="Metallo-depent_PP-like"/>
</dbReference>
<dbReference type="GO" id="GO:0016787">
    <property type="term" value="F:hydrolase activity"/>
    <property type="evidence" value="ECO:0007669"/>
    <property type="project" value="InterPro"/>
</dbReference>
<dbReference type="Proteomes" id="UP000288227">
    <property type="component" value="Unassembled WGS sequence"/>
</dbReference>
<sequence>MKFVLISDTHNRHEKLKVPEGDVLIHAGDITGAGSLKDTLEFFRWFGNLPHQHKIFIGGNHDFLLENTSFDLKQYLPAGVTYLHDELIEIEGIKIYGSPYTPEFLNWAFMKERGAEIKAIWDKIPDGIDVLVTHGPPFKILDMTSKDVNVGCEDLLDKVLRIKPKIHVFGHIHEDYGRHQREGTQFFNASVLNQYYELVNPPFVVEL</sequence>
<dbReference type="InterPro" id="IPR051693">
    <property type="entry name" value="UPF0046_metallophosphoest"/>
</dbReference>
<dbReference type="RefSeq" id="WP_127120985.1">
    <property type="nucleotide sequence ID" value="NZ_BHXQ01000001.1"/>
</dbReference>
<dbReference type="Gene3D" id="3.60.21.10">
    <property type="match status" value="1"/>
</dbReference>
<dbReference type="AlphaFoldDB" id="A0A401U5Z9"/>
<protein>
    <submittedName>
        <fullName evidence="2">Metallophosphoesterase</fullName>
    </submittedName>
</protein>
<feature type="domain" description="Calcineurin-like phosphoesterase" evidence="1">
    <location>
        <begin position="1"/>
        <end position="174"/>
    </location>
</feature>
<evidence type="ECO:0000313" key="2">
    <source>
        <dbReference type="EMBL" id="GCC50343.1"/>
    </source>
</evidence>
<keyword evidence="3" id="KW-1185">Reference proteome</keyword>